<comment type="caution">
    <text evidence="1">The sequence shown here is derived from an EMBL/GenBank/DDBJ whole genome shotgun (WGS) entry which is preliminary data.</text>
</comment>
<dbReference type="EMBL" id="MLJW01000003">
    <property type="protein sequence ID" value="OIR18108.1"/>
    <property type="molecule type" value="Genomic_DNA"/>
</dbReference>
<dbReference type="AlphaFoldDB" id="A0A1J5TWE2"/>
<gene>
    <name evidence="1" type="ORF">GALL_14350</name>
</gene>
<evidence type="ECO:0000313" key="1">
    <source>
        <dbReference type="EMBL" id="OIR18108.1"/>
    </source>
</evidence>
<proteinExistence type="predicted"/>
<organism evidence="1">
    <name type="scientific">mine drainage metagenome</name>
    <dbReference type="NCBI Taxonomy" id="410659"/>
    <lineage>
        <taxon>unclassified sequences</taxon>
        <taxon>metagenomes</taxon>
        <taxon>ecological metagenomes</taxon>
    </lineage>
</organism>
<reference evidence="1" key="1">
    <citation type="submission" date="2016-10" db="EMBL/GenBank/DDBJ databases">
        <title>Sequence of Gallionella enrichment culture.</title>
        <authorList>
            <person name="Poehlein A."/>
            <person name="Muehling M."/>
            <person name="Daniel R."/>
        </authorList>
    </citation>
    <scope>NUCLEOTIDE SEQUENCE</scope>
</reference>
<protein>
    <submittedName>
        <fullName evidence="1">Uncharacterized protein</fullName>
    </submittedName>
</protein>
<sequence>MIYLYTVGLLLFVMVAWVVVQAAANRFAHHHPEFGAARRMGEGCCGKCSGDTCEKDRNH</sequence>
<accession>A0A1J5TWE2</accession>
<name>A0A1J5TWE2_9ZZZZ</name>